<feature type="transmembrane region" description="Helical" evidence="1">
    <location>
        <begin position="58"/>
        <end position="82"/>
    </location>
</feature>
<keyword evidence="1" id="KW-1133">Transmembrane helix</keyword>
<keyword evidence="1" id="KW-0472">Membrane</keyword>
<dbReference type="PANTHER" id="PTHR36694:SF11">
    <property type="entry name" value="LP21121P-RELATED"/>
    <property type="match status" value="1"/>
</dbReference>
<feature type="transmembrane region" description="Helical" evidence="1">
    <location>
        <begin position="126"/>
        <end position="143"/>
    </location>
</feature>
<dbReference type="EMBL" id="JAXCGZ010013234">
    <property type="protein sequence ID" value="KAK7073236.1"/>
    <property type="molecule type" value="Genomic_DNA"/>
</dbReference>
<keyword evidence="1" id="KW-0812">Transmembrane</keyword>
<dbReference type="Proteomes" id="UP001381693">
    <property type="component" value="Unassembled WGS sequence"/>
</dbReference>
<feature type="transmembrane region" description="Helical" evidence="1">
    <location>
        <begin position="12"/>
        <end position="38"/>
    </location>
</feature>
<reference evidence="2 3" key="1">
    <citation type="submission" date="2023-11" db="EMBL/GenBank/DDBJ databases">
        <title>Halocaridina rubra genome assembly.</title>
        <authorList>
            <person name="Smith C."/>
        </authorList>
    </citation>
    <scope>NUCLEOTIDE SEQUENCE [LARGE SCALE GENOMIC DNA]</scope>
    <source>
        <strain evidence="2">EP-1</strain>
        <tissue evidence="2">Whole</tissue>
    </source>
</reference>
<feature type="transmembrane region" description="Helical" evidence="1">
    <location>
        <begin position="89"/>
        <end position="114"/>
    </location>
</feature>
<accession>A0AAN8ZYF0</accession>
<comment type="caution">
    <text evidence="2">The sequence shown here is derived from an EMBL/GenBank/DDBJ whole genome shotgun (WGS) entry which is preliminary data.</text>
</comment>
<gene>
    <name evidence="2" type="ORF">SK128_004247</name>
</gene>
<evidence type="ECO:0000313" key="3">
    <source>
        <dbReference type="Proteomes" id="UP001381693"/>
    </source>
</evidence>
<evidence type="ECO:0000313" key="2">
    <source>
        <dbReference type="EMBL" id="KAK7073236.1"/>
    </source>
</evidence>
<organism evidence="2 3">
    <name type="scientific">Halocaridina rubra</name>
    <name type="common">Hawaiian red shrimp</name>
    <dbReference type="NCBI Taxonomy" id="373956"/>
    <lineage>
        <taxon>Eukaryota</taxon>
        <taxon>Metazoa</taxon>
        <taxon>Ecdysozoa</taxon>
        <taxon>Arthropoda</taxon>
        <taxon>Crustacea</taxon>
        <taxon>Multicrustacea</taxon>
        <taxon>Malacostraca</taxon>
        <taxon>Eumalacostraca</taxon>
        <taxon>Eucarida</taxon>
        <taxon>Decapoda</taxon>
        <taxon>Pleocyemata</taxon>
        <taxon>Caridea</taxon>
        <taxon>Atyoidea</taxon>
        <taxon>Atyidae</taxon>
        <taxon>Halocaridina</taxon>
    </lineage>
</organism>
<sequence>MAIFSSCLCCSLLIGSIIAGVYATMVYMSAFVVGIWWIVEAEAGVDFEETPGVIPIPIPAYLLCLGYLIVTFMSVWMLYGLYKKNEKALLAWVFVMTLFCFPEMGMVLFMSLVHWKITSTYGLTDLVFYIFRAALNLLAVLCVQSQYATWRDECANSETLKRLEHLHMNNIAKSTGKGGTETATLSYHNPAFLATHEPLGPTTLATSPTLLQRSFSRASQYASYRDTPQVMGTLPPLKMGVPGWDPYLTASRESQSEFNAAIFSPGSVGFMPLVSPSRSEAALYPTGGLSVYHHTPQIYPLDYPYMTPIPGQGFSTQSLDRRRYLRRGREASTSMDALNLRVPVVTNQGLIGIMRPAHESRSSLGAESDDFRRYRDVAL</sequence>
<proteinExistence type="predicted"/>
<dbReference type="PANTHER" id="PTHR36694">
    <property type="entry name" value="PASIFLORA 1, ISOFORM A-RELATED"/>
    <property type="match status" value="1"/>
</dbReference>
<protein>
    <submittedName>
        <fullName evidence="2">Uncharacterized protein</fullName>
    </submittedName>
</protein>
<dbReference type="AlphaFoldDB" id="A0AAN8ZYF0"/>
<evidence type="ECO:0000256" key="1">
    <source>
        <dbReference type="SAM" id="Phobius"/>
    </source>
</evidence>
<name>A0AAN8ZYF0_HALRR</name>
<keyword evidence="3" id="KW-1185">Reference proteome</keyword>